<proteinExistence type="predicted"/>
<dbReference type="Proteomes" id="UP000253846">
    <property type="component" value="Unassembled WGS sequence"/>
</dbReference>
<sequence>MAKKFSKKIPKMTKGAVSHSFVPISPFGEAATITDAVYADIYTLIFFKSQWCKRGKCLSIRAMTL</sequence>
<organism evidence="1 2">
    <name type="scientific">Bartonella grahamii</name>
    <dbReference type="NCBI Taxonomy" id="33045"/>
    <lineage>
        <taxon>Bacteria</taxon>
        <taxon>Pseudomonadati</taxon>
        <taxon>Pseudomonadota</taxon>
        <taxon>Alphaproteobacteria</taxon>
        <taxon>Hyphomicrobiales</taxon>
        <taxon>Bartonellaceae</taxon>
        <taxon>Bartonella</taxon>
    </lineage>
</organism>
<protein>
    <submittedName>
        <fullName evidence="1">Uncharacterized protein</fullName>
    </submittedName>
</protein>
<accession>A0A336NCT7</accession>
<dbReference type="EMBL" id="UFTD01000001">
    <property type="protein sequence ID" value="SSZ39469.1"/>
    <property type="molecule type" value="Genomic_DNA"/>
</dbReference>
<evidence type="ECO:0000313" key="1">
    <source>
        <dbReference type="EMBL" id="SSZ39469.1"/>
    </source>
</evidence>
<dbReference type="AlphaFoldDB" id="A0A336NCT7"/>
<name>A0A336NCT7_BARGR</name>
<reference evidence="1 2" key="1">
    <citation type="submission" date="2018-06" db="EMBL/GenBank/DDBJ databases">
        <authorList>
            <consortium name="Pathogen Informatics"/>
            <person name="Doyle S."/>
        </authorList>
    </citation>
    <scope>NUCLEOTIDE SEQUENCE [LARGE SCALE GENOMIC DNA]</scope>
    <source>
        <strain evidence="1 2">NCTC12860</strain>
    </source>
</reference>
<gene>
    <name evidence="1" type="ORF">NCTC12860_00684</name>
</gene>
<evidence type="ECO:0000313" key="2">
    <source>
        <dbReference type="Proteomes" id="UP000253846"/>
    </source>
</evidence>